<sequence length="74" mass="7939">MGECRCRPLGFLIGLPFALISLVLSLLGAVVWIIGCVLSICPCCCCCAAIADLAMELVKLPVNVIIWFIDKIPC</sequence>
<evidence type="ECO:0000313" key="3">
    <source>
        <dbReference type="Proteomes" id="UP001443914"/>
    </source>
</evidence>
<evidence type="ECO:0000313" key="2">
    <source>
        <dbReference type="EMBL" id="KAK9689836.1"/>
    </source>
</evidence>
<reference evidence="2" key="1">
    <citation type="submission" date="2024-03" db="EMBL/GenBank/DDBJ databases">
        <title>WGS assembly of Saponaria officinalis var. Norfolk2.</title>
        <authorList>
            <person name="Jenkins J."/>
            <person name="Shu S."/>
            <person name="Grimwood J."/>
            <person name="Barry K."/>
            <person name="Goodstein D."/>
            <person name="Schmutz J."/>
            <person name="Leebens-Mack J."/>
            <person name="Osbourn A."/>
        </authorList>
    </citation>
    <scope>NUCLEOTIDE SEQUENCE [LARGE SCALE GENOMIC DNA]</scope>
    <source>
        <strain evidence="2">JIC</strain>
    </source>
</reference>
<comment type="caution">
    <text evidence="2">The sequence shown here is derived from an EMBL/GenBank/DDBJ whole genome shotgun (WGS) entry which is preliminary data.</text>
</comment>
<protein>
    <submittedName>
        <fullName evidence="2">Uncharacterized protein</fullName>
    </submittedName>
</protein>
<dbReference type="PANTHER" id="PTHR33834:SF4">
    <property type="entry name" value="SIGNALING PEPTIDE TAXIMIN 2"/>
    <property type="match status" value="1"/>
</dbReference>
<dbReference type="PANTHER" id="PTHR33834">
    <property type="entry name" value="SIGNALING PEPTIDE TAXIMIN 2"/>
    <property type="match status" value="1"/>
</dbReference>
<keyword evidence="1" id="KW-0472">Membrane</keyword>
<name>A0AAW1IKF0_SAPOF</name>
<keyword evidence="3" id="KW-1185">Reference proteome</keyword>
<gene>
    <name evidence="2" type="ORF">RND81_09G084800</name>
</gene>
<feature type="transmembrane region" description="Helical" evidence="1">
    <location>
        <begin position="12"/>
        <end position="35"/>
    </location>
</feature>
<dbReference type="InterPro" id="IPR055283">
    <property type="entry name" value="TAXIMIN_1/2"/>
</dbReference>
<keyword evidence="1" id="KW-0812">Transmembrane</keyword>
<organism evidence="2 3">
    <name type="scientific">Saponaria officinalis</name>
    <name type="common">Common soapwort</name>
    <name type="synonym">Lychnis saponaria</name>
    <dbReference type="NCBI Taxonomy" id="3572"/>
    <lineage>
        <taxon>Eukaryota</taxon>
        <taxon>Viridiplantae</taxon>
        <taxon>Streptophyta</taxon>
        <taxon>Embryophyta</taxon>
        <taxon>Tracheophyta</taxon>
        <taxon>Spermatophyta</taxon>
        <taxon>Magnoliopsida</taxon>
        <taxon>eudicotyledons</taxon>
        <taxon>Gunneridae</taxon>
        <taxon>Pentapetalae</taxon>
        <taxon>Caryophyllales</taxon>
        <taxon>Caryophyllaceae</taxon>
        <taxon>Caryophylleae</taxon>
        <taxon>Saponaria</taxon>
    </lineage>
</organism>
<dbReference type="Proteomes" id="UP001443914">
    <property type="component" value="Unassembled WGS sequence"/>
</dbReference>
<evidence type="ECO:0000256" key="1">
    <source>
        <dbReference type="SAM" id="Phobius"/>
    </source>
</evidence>
<dbReference type="EMBL" id="JBDFQZ010000009">
    <property type="protein sequence ID" value="KAK9689836.1"/>
    <property type="molecule type" value="Genomic_DNA"/>
</dbReference>
<proteinExistence type="predicted"/>
<keyword evidence="1" id="KW-1133">Transmembrane helix</keyword>
<accession>A0AAW1IKF0</accession>
<dbReference type="AlphaFoldDB" id="A0AAW1IKF0"/>